<dbReference type="GO" id="GO:0016020">
    <property type="term" value="C:membrane"/>
    <property type="evidence" value="ECO:0007669"/>
    <property type="project" value="TreeGrafter"/>
</dbReference>
<dbReference type="InterPro" id="IPR000073">
    <property type="entry name" value="AB_hydrolase_1"/>
</dbReference>
<dbReference type="RefSeq" id="WP_160118769.1">
    <property type="nucleotide sequence ID" value="NZ_LS398110.1"/>
</dbReference>
<protein>
    <submittedName>
        <fullName evidence="2">Putative Epoxide hydrolase</fullName>
        <ecNumber evidence="2">3.3.2.-</ecNumber>
    </submittedName>
</protein>
<dbReference type="GO" id="GO:0016787">
    <property type="term" value="F:hydrolase activity"/>
    <property type="evidence" value="ECO:0007669"/>
    <property type="project" value="UniProtKB-KW"/>
</dbReference>
<dbReference type="PANTHER" id="PTHR43798">
    <property type="entry name" value="MONOACYLGLYCEROL LIPASE"/>
    <property type="match status" value="1"/>
</dbReference>
<keyword evidence="2" id="KW-0378">Hydrolase</keyword>
<dbReference type="InterPro" id="IPR029058">
    <property type="entry name" value="AB_hydrolase_fold"/>
</dbReference>
<dbReference type="AlphaFoldDB" id="A0A2U3PUS7"/>
<dbReference type="KEGG" id="bvz:BRAD3257_1759"/>
<dbReference type="InterPro" id="IPR050266">
    <property type="entry name" value="AB_hydrolase_sf"/>
</dbReference>
<evidence type="ECO:0000313" key="2">
    <source>
        <dbReference type="EMBL" id="SPP92876.1"/>
    </source>
</evidence>
<evidence type="ECO:0000313" key="3">
    <source>
        <dbReference type="Proteomes" id="UP000246085"/>
    </source>
</evidence>
<dbReference type="Gene3D" id="3.40.50.1820">
    <property type="entry name" value="alpha/beta hydrolase"/>
    <property type="match status" value="1"/>
</dbReference>
<dbReference type="PRINTS" id="PR00111">
    <property type="entry name" value="ABHYDROLASE"/>
</dbReference>
<proteinExistence type="predicted"/>
<dbReference type="EC" id="3.3.2.-" evidence="2"/>
<name>A0A2U3PUS7_9BRAD</name>
<organism evidence="2 3">
    <name type="scientific">Bradyrhizobium vignae</name>
    <dbReference type="NCBI Taxonomy" id="1549949"/>
    <lineage>
        <taxon>Bacteria</taxon>
        <taxon>Pseudomonadati</taxon>
        <taxon>Pseudomonadota</taxon>
        <taxon>Alphaproteobacteria</taxon>
        <taxon>Hyphomicrobiales</taxon>
        <taxon>Nitrobacteraceae</taxon>
        <taxon>Bradyrhizobium</taxon>
    </lineage>
</organism>
<reference evidence="2 3" key="1">
    <citation type="submission" date="2018-03" db="EMBL/GenBank/DDBJ databases">
        <authorList>
            <person name="Gully D."/>
        </authorList>
    </citation>
    <scope>NUCLEOTIDE SEQUENCE [LARGE SCALE GENOMIC DNA]</scope>
    <source>
        <strain evidence="2">ORS3257</strain>
    </source>
</reference>
<sequence>MRLLHRRASKVGVVLIHGNSSCKEVFSKQFRDLAKTDFGIVVPDLPGHGASDDSDRPSTTYSFPGYSRTLSALMRQLGYSSYHVVGWSLGGHIGIEMLASDQAVRSLLITGTPPVRLTPAGAAEGFRWTAATALAGRRRFGRDEVCRYTTAMMGARLDDRSHLWRMASRTDGNARYWMVANGMAGRGMDQVDAVARSDRPIAVVQGTGDPFLRIDYLERLPVKNLWQGRPVLIEAGHAAHWQSPRVFNEAMMEFLTAH</sequence>
<feature type="domain" description="AB hydrolase-1" evidence="1">
    <location>
        <begin position="13"/>
        <end position="250"/>
    </location>
</feature>
<gene>
    <name evidence="2" type="ORF">BRAD3257_1759</name>
</gene>
<accession>A0A2U3PUS7</accession>
<dbReference type="PANTHER" id="PTHR43798:SF33">
    <property type="entry name" value="HYDROLASE, PUTATIVE (AFU_ORTHOLOGUE AFUA_2G14860)-RELATED"/>
    <property type="match status" value="1"/>
</dbReference>
<dbReference type="Pfam" id="PF12697">
    <property type="entry name" value="Abhydrolase_6"/>
    <property type="match status" value="1"/>
</dbReference>
<dbReference type="SUPFAM" id="SSF53474">
    <property type="entry name" value="alpha/beta-Hydrolases"/>
    <property type="match status" value="1"/>
</dbReference>
<dbReference type="EMBL" id="LS398110">
    <property type="protein sequence ID" value="SPP92876.1"/>
    <property type="molecule type" value="Genomic_DNA"/>
</dbReference>
<evidence type="ECO:0000259" key="1">
    <source>
        <dbReference type="Pfam" id="PF12697"/>
    </source>
</evidence>
<dbReference type="Proteomes" id="UP000246085">
    <property type="component" value="Chromosome BRAD3257"/>
</dbReference>